<protein>
    <recommendedName>
        <fullName evidence="3">Retrotransposon gag domain-containing protein</fullName>
    </recommendedName>
</protein>
<accession>A0ABU6RK44</accession>
<name>A0ABU6RK44_9FABA</name>
<sequence length="88" mass="10420">MGAWVPETVSQMVYFGRLGVQFCLHISKFYSNWFNNNKYFPPSARNAKELELMQFRQGELFLDEYVRKFEDLCRFSQICKGDPASFES</sequence>
<reference evidence="1 2" key="1">
    <citation type="journal article" date="2023" name="Plants (Basel)">
        <title>Bridging the Gap: Combining Genomics and Transcriptomics Approaches to Understand Stylosanthes scabra, an Orphan Legume from the Brazilian Caatinga.</title>
        <authorList>
            <person name="Ferreira-Neto J.R.C."/>
            <person name="da Silva M.D."/>
            <person name="Binneck E."/>
            <person name="de Melo N.F."/>
            <person name="da Silva R.H."/>
            <person name="de Melo A.L.T.M."/>
            <person name="Pandolfi V."/>
            <person name="Bustamante F.O."/>
            <person name="Brasileiro-Vidal A.C."/>
            <person name="Benko-Iseppon A.M."/>
        </authorList>
    </citation>
    <scope>NUCLEOTIDE SEQUENCE [LARGE SCALE GENOMIC DNA]</scope>
    <source>
        <tissue evidence="1">Leaves</tissue>
    </source>
</reference>
<dbReference type="Proteomes" id="UP001341840">
    <property type="component" value="Unassembled WGS sequence"/>
</dbReference>
<organism evidence="1 2">
    <name type="scientific">Stylosanthes scabra</name>
    <dbReference type="NCBI Taxonomy" id="79078"/>
    <lineage>
        <taxon>Eukaryota</taxon>
        <taxon>Viridiplantae</taxon>
        <taxon>Streptophyta</taxon>
        <taxon>Embryophyta</taxon>
        <taxon>Tracheophyta</taxon>
        <taxon>Spermatophyta</taxon>
        <taxon>Magnoliopsida</taxon>
        <taxon>eudicotyledons</taxon>
        <taxon>Gunneridae</taxon>
        <taxon>Pentapetalae</taxon>
        <taxon>rosids</taxon>
        <taxon>fabids</taxon>
        <taxon>Fabales</taxon>
        <taxon>Fabaceae</taxon>
        <taxon>Papilionoideae</taxon>
        <taxon>50 kb inversion clade</taxon>
        <taxon>dalbergioids sensu lato</taxon>
        <taxon>Dalbergieae</taxon>
        <taxon>Pterocarpus clade</taxon>
        <taxon>Stylosanthes</taxon>
    </lineage>
</organism>
<keyword evidence="2" id="KW-1185">Reference proteome</keyword>
<gene>
    <name evidence="1" type="ORF">PIB30_056749</name>
</gene>
<proteinExistence type="predicted"/>
<comment type="caution">
    <text evidence="1">The sequence shown here is derived from an EMBL/GenBank/DDBJ whole genome shotgun (WGS) entry which is preliminary data.</text>
</comment>
<dbReference type="EMBL" id="JASCZI010030665">
    <property type="protein sequence ID" value="MED6124186.1"/>
    <property type="molecule type" value="Genomic_DNA"/>
</dbReference>
<evidence type="ECO:0008006" key="3">
    <source>
        <dbReference type="Google" id="ProtNLM"/>
    </source>
</evidence>
<evidence type="ECO:0000313" key="2">
    <source>
        <dbReference type="Proteomes" id="UP001341840"/>
    </source>
</evidence>
<evidence type="ECO:0000313" key="1">
    <source>
        <dbReference type="EMBL" id="MED6124186.1"/>
    </source>
</evidence>